<keyword evidence="2" id="KW-1185">Reference proteome</keyword>
<reference evidence="1 2" key="1">
    <citation type="journal article" date="2014" name="Nature">
        <title>The genome of the recently domesticated crop plant sugar beet (Beta vulgaris).</title>
        <authorList>
            <person name="Dohm J.C."/>
            <person name="Minoche A.E."/>
            <person name="Holtgrawe D."/>
            <person name="Capella-Gutierrez S."/>
            <person name="Zakrzewski F."/>
            <person name="Tafer H."/>
            <person name="Rupp O."/>
            <person name="Sorensen T.R."/>
            <person name="Stracke R."/>
            <person name="Reinhardt R."/>
            <person name="Goesmann A."/>
            <person name="Kraft T."/>
            <person name="Schulz B."/>
            <person name="Stadler P.F."/>
            <person name="Schmidt T."/>
            <person name="Gabaldon T."/>
            <person name="Lehrach H."/>
            <person name="Weisshaar B."/>
            <person name="Himmelbauer H."/>
        </authorList>
    </citation>
    <scope>NUCLEOTIDE SEQUENCE [LARGE SCALE GENOMIC DNA]</scope>
    <source>
        <tissue evidence="1">Taproot</tissue>
    </source>
</reference>
<dbReference type="EMBL" id="KQ106208">
    <property type="protein sequence ID" value="KMS66573.1"/>
    <property type="molecule type" value="Genomic_DNA"/>
</dbReference>
<evidence type="ECO:0000313" key="1">
    <source>
        <dbReference type="EMBL" id="KMS66573.1"/>
    </source>
</evidence>
<gene>
    <name evidence="1" type="ORF">BVRB_034220</name>
</gene>
<name>A0A0J7YTU2_BETVV</name>
<protein>
    <submittedName>
        <fullName evidence="1">Uncharacterized protein</fullName>
    </submittedName>
</protein>
<dbReference type="Proteomes" id="UP000035740">
    <property type="component" value="Unassembled WGS sequence"/>
</dbReference>
<proteinExistence type="predicted"/>
<dbReference type="AlphaFoldDB" id="A0A0J7YTU2"/>
<feature type="non-terminal residue" evidence="1">
    <location>
        <position position="1"/>
    </location>
</feature>
<accession>A0A0J7YTU2</accession>
<sequence length="183" mass="20097">IQIVRLVPKHPRLSAVVQYRGHVRPSRMASQSLNDLATKIIVNSVPSGDKNFVTSSRTDTTLDLSQKAEKVASTSLPKVFRYSRSSSCSLWDITNNRSGHAALRRVRVFSGSAASSTKTPQEFLALQAGISASEALANREAIIVAPAPSVMQQAKRTEQSVWLLKFEPLMRWNNPLTVGSPLR</sequence>
<organism evidence="1 2">
    <name type="scientific">Beta vulgaris subsp. vulgaris</name>
    <name type="common">Beet</name>
    <dbReference type="NCBI Taxonomy" id="3555"/>
    <lineage>
        <taxon>Eukaryota</taxon>
        <taxon>Viridiplantae</taxon>
        <taxon>Streptophyta</taxon>
        <taxon>Embryophyta</taxon>
        <taxon>Tracheophyta</taxon>
        <taxon>Spermatophyta</taxon>
        <taxon>Magnoliopsida</taxon>
        <taxon>eudicotyledons</taxon>
        <taxon>Gunneridae</taxon>
        <taxon>Pentapetalae</taxon>
        <taxon>Caryophyllales</taxon>
        <taxon>Chenopodiaceae</taxon>
        <taxon>Betoideae</taxon>
        <taxon>Beta</taxon>
    </lineage>
</organism>
<evidence type="ECO:0000313" key="2">
    <source>
        <dbReference type="Proteomes" id="UP000035740"/>
    </source>
</evidence>
<dbReference type="Gramene" id="KMS66573">
    <property type="protein sequence ID" value="KMS66573"/>
    <property type="gene ID" value="BVRB_034220"/>
</dbReference>